<dbReference type="InterPro" id="IPR003439">
    <property type="entry name" value="ABC_transporter-like_ATP-bd"/>
</dbReference>
<organism evidence="6 7">
    <name type="scientific">Virgibacillus chiguensis</name>
    <dbReference type="NCBI Taxonomy" id="411959"/>
    <lineage>
        <taxon>Bacteria</taxon>
        <taxon>Bacillati</taxon>
        <taxon>Bacillota</taxon>
        <taxon>Bacilli</taxon>
        <taxon>Bacillales</taxon>
        <taxon>Bacillaceae</taxon>
        <taxon>Virgibacillus</taxon>
    </lineage>
</organism>
<dbReference type="Pfam" id="PF00005">
    <property type="entry name" value="ABC_tran"/>
    <property type="match status" value="1"/>
</dbReference>
<dbReference type="SUPFAM" id="SSF52540">
    <property type="entry name" value="P-loop containing nucleoside triphosphate hydrolases"/>
    <property type="match status" value="1"/>
</dbReference>
<comment type="similarity">
    <text evidence="1">Belongs to the ABC transporter superfamily.</text>
</comment>
<feature type="domain" description="ABC transporter" evidence="5">
    <location>
        <begin position="2"/>
        <end position="228"/>
    </location>
</feature>
<evidence type="ECO:0000256" key="1">
    <source>
        <dbReference type="ARBA" id="ARBA00005417"/>
    </source>
</evidence>
<name>A0A1M5V4R8_9BACI</name>
<evidence type="ECO:0000256" key="3">
    <source>
        <dbReference type="ARBA" id="ARBA00022741"/>
    </source>
</evidence>
<dbReference type="EMBL" id="FQXD01000011">
    <property type="protein sequence ID" value="SHH69953.1"/>
    <property type="molecule type" value="Genomic_DNA"/>
</dbReference>
<dbReference type="PROSITE" id="PS00211">
    <property type="entry name" value="ABC_TRANSPORTER_1"/>
    <property type="match status" value="1"/>
</dbReference>
<dbReference type="GO" id="GO:0016887">
    <property type="term" value="F:ATP hydrolysis activity"/>
    <property type="evidence" value="ECO:0007669"/>
    <property type="project" value="InterPro"/>
</dbReference>
<dbReference type="InterPro" id="IPR050763">
    <property type="entry name" value="ABC_transporter_ATP-binding"/>
</dbReference>
<dbReference type="InterPro" id="IPR027417">
    <property type="entry name" value="P-loop_NTPase"/>
</dbReference>
<sequence>MLNVERISKTYNKQPIFTDVSFSIHPGEIIGLVGENGAGKSTLLHVLATLQMPTTGSIQLYDWYYQKHRKHVRRHIGFVPQDIAIWDNFTVRENMVFFEKLAWKNKSEKGLKELCLDMNLDRWHDKVHTLSGGMKRKLNLAISLIHDPALILLDEPTVGIDLKSKKEIATYLQKLARNQQKMVLYTSHDMDEIKALCSKVICIGEDPFYRNLLQHAGKKIVPLNNSFP</sequence>
<dbReference type="GO" id="GO:0005524">
    <property type="term" value="F:ATP binding"/>
    <property type="evidence" value="ECO:0007669"/>
    <property type="project" value="UniProtKB-KW"/>
</dbReference>
<accession>A0A1M5V4R8</accession>
<dbReference type="PROSITE" id="PS50893">
    <property type="entry name" value="ABC_TRANSPORTER_2"/>
    <property type="match status" value="1"/>
</dbReference>
<dbReference type="InterPro" id="IPR017871">
    <property type="entry name" value="ABC_transporter-like_CS"/>
</dbReference>
<dbReference type="AlphaFoldDB" id="A0A1M5V4R8"/>
<evidence type="ECO:0000313" key="7">
    <source>
        <dbReference type="Proteomes" id="UP000184079"/>
    </source>
</evidence>
<keyword evidence="7" id="KW-1185">Reference proteome</keyword>
<gene>
    <name evidence="6" type="ORF">SAMN05421807_111104</name>
</gene>
<proteinExistence type="inferred from homology"/>
<protein>
    <submittedName>
        <fullName evidence="6">ABC-2 type transport system ATP-binding protein</fullName>
    </submittedName>
</protein>
<dbReference type="Proteomes" id="UP000184079">
    <property type="component" value="Unassembled WGS sequence"/>
</dbReference>
<evidence type="ECO:0000313" key="6">
    <source>
        <dbReference type="EMBL" id="SHH69953.1"/>
    </source>
</evidence>
<dbReference type="OrthoDB" id="9804819at2"/>
<dbReference type="SMART" id="SM00382">
    <property type="entry name" value="AAA"/>
    <property type="match status" value="1"/>
</dbReference>
<reference evidence="7" key="1">
    <citation type="submission" date="2016-11" db="EMBL/GenBank/DDBJ databases">
        <authorList>
            <person name="Varghese N."/>
            <person name="Submissions S."/>
        </authorList>
    </citation>
    <scope>NUCLEOTIDE SEQUENCE [LARGE SCALE GENOMIC DNA]</scope>
    <source>
        <strain evidence="7">CGMCC 1.6496</strain>
    </source>
</reference>
<evidence type="ECO:0000256" key="4">
    <source>
        <dbReference type="ARBA" id="ARBA00022840"/>
    </source>
</evidence>
<dbReference type="InterPro" id="IPR003593">
    <property type="entry name" value="AAA+_ATPase"/>
</dbReference>
<evidence type="ECO:0000259" key="5">
    <source>
        <dbReference type="PROSITE" id="PS50893"/>
    </source>
</evidence>
<dbReference type="Gene3D" id="3.40.50.300">
    <property type="entry name" value="P-loop containing nucleotide triphosphate hydrolases"/>
    <property type="match status" value="1"/>
</dbReference>
<dbReference type="RefSeq" id="WP_073010178.1">
    <property type="nucleotide sequence ID" value="NZ_FQXD01000011.1"/>
</dbReference>
<keyword evidence="4 6" id="KW-0067">ATP-binding</keyword>
<dbReference type="PANTHER" id="PTHR42711">
    <property type="entry name" value="ABC TRANSPORTER ATP-BINDING PROTEIN"/>
    <property type="match status" value="1"/>
</dbReference>
<evidence type="ECO:0000256" key="2">
    <source>
        <dbReference type="ARBA" id="ARBA00022448"/>
    </source>
</evidence>
<keyword evidence="3" id="KW-0547">Nucleotide-binding</keyword>
<dbReference type="PANTHER" id="PTHR42711:SF5">
    <property type="entry name" value="ABC TRANSPORTER ATP-BINDING PROTEIN NATA"/>
    <property type="match status" value="1"/>
</dbReference>
<keyword evidence="2" id="KW-0813">Transport</keyword>